<comment type="caution">
    <text evidence="7">The sequence shown here is derived from an EMBL/GenBank/DDBJ whole genome shotgun (WGS) entry which is preliminary data.</text>
</comment>
<protein>
    <submittedName>
        <fullName evidence="7">CDP-glycerol glycerophosphotransferase family protein</fullName>
    </submittedName>
</protein>
<dbReference type="PANTHER" id="PTHR37316">
    <property type="entry name" value="TEICHOIC ACID GLYCEROL-PHOSPHATE PRIMASE"/>
    <property type="match status" value="1"/>
</dbReference>
<evidence type="ECO:0000256" key="3">
    <source>
        <dbReference type="ARBA" id="ARBA00022475"/>
    </source>
</evidence>
<dbReference type="Pfam" id="PF04464">
    <property type="entry name" value="Glyphos_transf"/>
    <property type="match status" value="1"/>
</dbReference>
<keyword evidence="6" id="KW-0472">Membrane</keyword>
<evidence type="ECO:0000256" key="2">
    <source>
        <dbReference type="ARBA" id="ARBA00010488"/>
    </source>
</evidence>
<dbReference type="InterPro" id="IPR043148">
    <property type="entry name" value="TagF_C"/>
</dbReference>
<evidence type="ECO:0000256" key="4">
    <source>
        <dbReference type="ARBA" id="ARBA00022679"/>
    </source>
</evidence>
<keyword evidence="8" id="KW-1185">Reference proteome</keyword>
<evidence type="ECO:0000313" key="7">
    <source>
        <dbReference type="EMBL" id="GAA3282386.1"/>
    </source>
</evidence>
<organism evidence="7 8">
    <name type="scientific">Nesterenkonia halobia</name>
    <dbReference type="NCBI Taxonomy" id="37922"/>
    <lineage>
        <taxon>Bacteria</taxon>
        <taxon>Bacillati</taxon>
        <taxon>Actinomycetota</taxon>
        <taxon>Actinomycetes</taxon>
        <taxon>Micrococcales</taxon>
        <taxon>Micrococcaceae</taxon>
        <taxon>Nesterenkonia</taxon>
    </lineage>
</organism>
<reference evidence="8" key="1">
    <citation type="journal article" date="2019" name="Int. J. Syst. Evol. Microbiol.">
        <title>The Global Catalogue of Microorganisms (GCM) 10K type strain sequencing project: providing services to taxonomists for standard genome sequencing and annotation.</title>
        <authorList>
            <consortium name="The Broad Institute Genomics Platform"/>
            <consortium name="The Broad Institute Genome Sequencing Center for Infectious Disease"/>
            <person name="Wu L."/>
            <person name="Ma J."/>
        </authorList>
    </citation>
    <scope>NUCLEOTIDE SEQUENCE [LARGE SCALE GENOMIC DNA]</scope>
    <source>
        <strain evidence="8">JCM 11483</strain>
    </source>
</reference>
<dbReference type="InterPro" id="IPR043149">
    <property type="entry name" value="TagF_N"/>
</dbReference>
<dbReference type="Gene3D" id="3.40.50.12580">
    <property type="match status" value="1"/>
</dbReference>
<sequence length="380" mass="42928">MKRMMPHALSVLVWGARAVYSGLKLLPAQRKVVLMTRDLNRMGVDFAMLRESLRERHPDHRITVLEHQKFAPGYVVAALREMYHLATCRAILVDGYIVPVSVLRHRRGLPVGQLWHAMGGFKNFAYLTAGTVDGPDPKVAQVMRMHDNYTFLCSAGSVPSEVFGRAFRADPRSIRPYGMARVDYLLDRERMAAARERLLRHHPRLTEGRIVLYAPTSRRLGGVPYGQLSEAFREQADEQDTLVLLRHPLDRSRVPGGEQTVDGGGIGVLDWLAAADVVITDYSSIVYETALRDIPTIFFAYDLEEFRAGRGFPLDYEAEVPGPIETTAEKAVRRALTTERLDYRSWRRRHLDSVVAEDGSLPDEPPRCADRIVGALQLER</sequence>
<evidence type="ECO:0000313" key="8">
    <source>
        <dbReference type="Proteomes" id="UP001501736"/>
    </source>
</evidence>
<keyword evidence="3" id="KW-1003">Cell membrane</keyword>
<proteinExistence type="inferred from homology"/>
<dbReference type="Gene3D" id="3.40.50.11820">
    <property type="match status" value="1"/>
</dbReference>
<dbReference type="SUPFAM" id="SSF53756">
    <property type="entry name" value="UDP-Glycosyltransferase/glycogen phosphorylase"/>
    <property type="match status" value="1"/>
</dbReference>
<dbReference type="InterPro" id="IPR051612">
    <property type="entry name" value="Teichoic_Acid_Biosynth"/>
</dbReference>
<evidence type="ECO:0000256" key="1">
    <source>
        <dbReference type="ARBA" id="ARBA00004202"/>
    </source>
</evidence>
<keyword evidence="4" id="KW-0808">Transferase</keyword>
<comment type="subcellular location">
    <subcellularLocation>
        <location evidence="1">Cell membrane</location>
        <topology evidence="1">Peripheral membrane protein</topology>
    </subcellularLocation>
</comment>
<evidence type="ECO:0000256" key="5">
    <source>
        <dbReference type="ARBA" id="ARBA00022944"/>
    </source>
</evidence>
<dbReference type="Proteomes" id="UP001501736">
    <property type="component" value="Unassembled WGS sequence"/>
</dbReference>
<gene>
    <name evidence="7" type="ORF">GCM10020260_09330</name>
</gene>
<dbReference type="PANTHER" id="PTHR37316:SF2">
    <property type="entry name" value="TEICHOIC ACID RIBITOL-PHOSPHATE POLYMERASE TARK"/>
    <property type="match status" value="1"/>
</dbReference>
<evidence type="ECO:0000256" key="6">
    <source>
        <dbReference type="ARBA" id="ARBA00023136"/>
    </source>
</evidence>
<keyword evidence="5" id="KW-0777">Teichoic acid biosynthesis</keyword>
<accession>A0ABP6RCK5</accession>
<name>A0ABP6RCK5_9MICC</name>
<comment type="similarity">
    <text evidence="2">Belongs to the CDP-glycerol glycerophosphotransferase family.</text>
</comment>
<dbReference type="EMBL" id="BAAAYG010000003">
    <property type="protein sequence ID" value="GAA3282386.1"/>
    <property type="molecule type" value="Genomic_DNA"/>
</dbReference>
<dbReference type="InterPro" id="IPR007554">
    <property type="entry name" value="Glycerophosphate_synth"/>
</dbReference>